<sequence>MASNAFADDKADLENLVSGMPAELRSREFGVRKTTAEQLLRGGTSVKWVMSEAQQVRVQEACRRAGVDNNKPEPYLLASLLQERGADVYTGYEAFDRKMSVKLLRWIQSHVQNKGKWSLNKDDTERLIIAALDMIKKQRRSYDGEARSNNAYVRETPSSRSTSVVQTTEQTSTSRPTWRSISDTAIPSNINRRPTKTDESSPQAPSRPSTASSTATQAATSSYQPTATVEDDNDDEEVEELIGDLHTALTINPAAGPEMIEVLLERGEEMLEHLQRDAKMHKRTLLQLLEAKGQQELAEAQAELSGL</sequence>
<proteinExistence type="predicted"/>
<comment type="caution">
    <text evidence="3">The sequence shown here is derived from an EMBL/GenBank/DDBJ whole genome shotgun (WGS) entry which is preliminary data.</text>
</comment>
<feature type="region of interest" description="Disordered" evidence="2">
    <location>
        <begin position="139"/>
        <end position="234"/>
    </location>
</feature>
<protein>
    <submittedName>
        <fullName evidence="3">Uncharacterized protein</fullName>
    </submittedName>
</protein>
<feature type="compositionally biased region" description="Polar residues" evidence="2">
    <location>
        <begin position="176"/>
        <end position="192"/>
    </location>
</feature>
<evidence type="ECO:0000256" key="2">
    <source>
        <dbReference type="SAM" id="MobiDB-lite"/>
    </source>
</evidence>
<keyword evidence="4" id="KW-1185">Reference proteome</keyword>
<feature type="coiled-coil region" evidence="1">
    <location>
        <begin position="264"/>
        <end position="291"/>
    </location>
</feature>
<feature type="compositionally biased region" description="Low complexity" evidence="2">
    <location>
        <begin position="200"/>
        <end position="228"/>
    </location>
</feature>
<reference evidence="3 4" key="1">
    <citation type="journal article" date="2018" name="IMA Fungus">
        <title>IMA Genome-F 10: Nine draft genome sequences of Claviceps purpurea s.lat., including C. arundinis, C. humidiphila, and C. cf. spartinae, pseudomolecules for the pitch canker pathogen Fusarium circinatum, draft genome of Davidsoniella eucalypti, Grosmannia galeiformis, Quambalaria eucalypti, and Teratosphaeria destructans.</title>
        <authorList>
            <person name="Wingfield B.D."/>
            <person name="Liu M."/>
            <person name="Nguyen H.D."/>
            <person name="Lane F.A."/>
            <person name="Morgan S.W."/>
            <person name="De Vos L."/>
            <person name="Wilken P.M."/>
            <person name="Duong T.A."/>
            <person name="Aylward J."/>
            <person name="Coetzee M.P."/>
            <person name="Dadej K."/>
            <person name="De Beer Z.W."/>
            <person name="Findlay W."/>
            <person name="Havenga M."/>
            <person name="Kolarik M."/>
            <person name="Menzies J.G."/>
            <person name="Naidoo K."/>
            <person name="Pochopski O."/>
            <person name="Shoukouhi P."/>
            <person name="Santana Q.C."/>
            <person name="Seifert K.A."/>
            <person name="Soal N."/>
            <person name="Steenkamp E.T."/>
            <person name="Tatham C.T."/>
            <person name="van der Nest M.A."/>
            <person name="Wingfield M.J."/>
        </authorList>
    </citation>
    <scope>NUCLEOTIDE SEQUENCE [LARGE SCALE GENOMIC DNA]</scope>
    <source>
        <strain evidence="3">CMW44962</strain>
    </source>
</reference>
<dbReference type="AlphaFoldDB" id="A0A9W7W4Q8"/>
<evidence type="ECO:0000256" key="1">
    <source>
        <dbReference type="SAM" id="Coils"/>
    </source>
</evidence>
<accession>A0A9W7W4Q8</accession>
<dbReference type="Proteomes" id="UP001138500">
    <property type="component" value="Unassembled WGS sequence"/>
</dbReference>
<reference evidence="3 4" key="2">
    <citation type="journal article" date="2021" name="Curr. Genet.">
        <title>Genetic response to nitrogen starvation in the aggressive Eucalyptus foliar pathogen Teratosphaeria destructans.</title>
        <authorList>
            <person name="Havenga M."/>
            <person name="Wingfield B.D."/>
            <person name="Wingfield M.J."/>
            <person name="Dreyer L.L."/>
            <person name="Roets F."/>
            <person name="Aylward J."/>
        </authorList>
    </citation>
    <scope>NUCLEOTIDE SEQUENCE [LARGE SCALE GENOMIC DNA]</scope>
    <source>
        <strain evidence="3">CMW44962</strain>
    </source>
</reference>
<name>A0A9W7W4Q8_9PEZI</name>
<organism evidence="3 4">
    <name type="scientific">Teratosphaeria destructans</name>
    <dbReference type="NCBI Taxonomy" id="418781"/>
    <lineage>
        <taxon>Eukaryota</taxon>
        <taxon>Fungi</taxon>
        <taxon>Dikarya</taxon>
        <taxon>Ascomycota</taxon>
        <taxon>Pezizomycotina</taxon>
        <taxon>Dothideomycetes</taxon>
        <taxon>Dothideomycetidae</taxon>
        <taxon>Mycosphaerellales</taxon>
        <taxon>Teratosphaeriaceae</taxon>
        <taxon>Teratosphaeria</taxon>
    </lineage>
</organism>
<evidence type="ECO:0000313" key="3">
    <source>
        <dbReference type="EMBL" id="KAH9838146.1"/>
    </source>
</evidence>
<feature type="compositionally biased region" description="Low complexity" evidence="2">
    <location>
        <begin position="156"/>
        <end position="175"/>
    </location>
</feature>
<gene>
    <name evidence="3" type="ORF">Tdes44962_MAKER08247</name>
</gene>
<keyword evidence="1" id="KW-0175">Coiled coil</keyword>
<dbReference type="EMBL" id="RIBY02000735">
    <property type="protein sequence ID" value="KAH9838146.1"/>
    <property type="molecule type" value="Genomic_DNA"/>
</dbReference>
<evidence type="ECO:0000313" key="4">
    <source>
        <dbReference type="Proteomes" id="UP001138500"/>
    </source>
</evidence>